<dbReference type="FunFam" id="3.10.150.10:FF:000001">
    <property type="entry name" value="Beta sliding clamp"/>
    <property type="match status" value="1"/>
</dbReference>
<dbReference type="InterPro" id="IPR022635">
    <property type="entry name" value="DNA_polIII_beta_C"/>
</dbReference>
<keyword evidence="7 10" id="KW-0235">DNA replication</keyword>
<proteinExistence type="inferred from homology"/>
<evidence type="ECO:0000256" key="6">
    <source>
        <dbReference type="ARBA" id="ARBA00022695"/>
    </source>
</evidence>
<dbReference type="AlphaFoldDB" id="A0A0M4LYU0"/>
<accession>A0A0M4LYU0</accession>
<feature type="domain" description="DNA polymerase III beta sliding clamp N-terminal" evidence="11">
    <location>
        <begin position="6"/>
        <end position="123"/>
    </location>
</feature>
<dbReference type="GO" id="GO:0042802">
    <property type="term" value="F:identical protein binding"/>
    <property type="evidence" value="ECO:0007669"/>
    <property type="project" value="UniProtKB-ARBA"/>
</dbReference>
<dbReference type="SUPFAM" id="SSF55979">
    <property type="entry name" value="DNA clamp"/>
    <property type="match status" value="3"/>
</dbReference>
<dbReference type="InterPro" id="IPR046938">
    <property type="entry name" value="DNA_clamp_sf"/>
</dbReference>
<evidence type="ECO:0000313" key="15">
    <source>
        <dbReference type="Proteomes" id="UP000068137"/>
    </source>
</evidence>
<keyword evidence="8 10" id="KW-0239">DNA-directed DNA polymerase</keyword>
<dbReference type="SMART" id="SM00480">
    <property type="entry name" value="POL3Bc"/>
    <property type="match status" value="1"/>
</dbReference>
<evidence type="ECO:0000259" key="11">
    <source>
        <dbReference type="Pfam" id="PF00712"/>
    </source>
</evidence>
<evidence type="ECO:0000256" key="8">
    <source>
        <dbReference type="ARBA" id="ARBA00022932"/>
    </source>
</evidence>
<comment type="subunit">
    <text evidence="10">Forms a ring-shaped head-to-tail homodimer around DNA.</text>
</comment>
<dbReference type="InterPro" id="IPR022634">
    <property type="entry name" value="DNA_polIII_beta_N"/>
</dbReference>
<dbReference type="NCBIfam" id="TIGR00663">
    <property type="entry name" value="dnan"/>
    <property type="match status" value="1"/>
</dbReference>
<dbReference type="PANTHER" id="PTHR30478">
    <property type="entry name" value="DNA POLYMERASE III SUBUNIT BETA"/>
    <property type="match status" value="1"/>
</dbReference>
<gene>
    <name evidence="14" type="ORF">AL705_04630</name>
</gene>
<dbReference type="PANTHER" id="PTHR30478:SF0">
    <property type="entry name" value="BETA SLIDING CLAMP"/>
    <property type="match status" value="1"/>
</dbReference>
<feature type="domain" description="DNA polymerase III beta sliding clamp C-terminal" evidence="13">
    <location>
        <begin position="258"/>
        <end position="364"/>
    </location>
</feature>
<comment type="similarity">
    <text evidence="2 10">Belongs to the beta sliding clamp family.</text>
</comment>
<dbReference type="STRING" id="1528099.AL705_04630"/>
<dbReference type="CDD" id="cd00140">
    <property type="entry name" value="beta_clamp"/>
    <property type="match status" value="1"/>
</dbReference>
<dbReference type="GO" id="GO:0008408">
    <property type="term" value="F:3'-5' exonuclease activity"/>
    <property type="evidence" value="ECO:0007669"/>
    <property type="project" value="InterPro"/>
</dbReference>
<keyword evidence="4 10" id="KW-0963">Cytoplasm</keyword>
<reference evidence="14 15" key="1">
    <citation type="journal article" date="2015" name="Genome Announc.">
        <title>Complete Genome Sequences for Two Strains of a Novel Fastidious, Partially Acid-Fast, Gram-Positive Corynebacterineae Bacterium, Derived from Human Clinical Samples.</title>
        <authorList>
            <person name="Nicholson A.C."/>
            <person name="Bell M."/>
            <person name="Humrighouse B.W."/>
            <person name="McQuiston J.R."/>
        </authorList>
    </citation>
    <scope>NUCLEOTIDE SEQUENCE [LARGE SCALE GENOMIC DNA]</scope>
    <source>
        <strain evidence="14 15">X1698</strain>
    </source>
</reference>
<organism evidence="14 15">
    <name type="scientific">Lawsonella clevelandensis</name>
    <dbReference type="NCBI Taxonomy" id="1528099"/>
    <lineage>
        <taxon>Bacteria</taxon>
        <taxon>Bacillati</taxon>
        <taxon>Actinomycetota</taxon>
        <taxon>Actinomycetes</taxon>
        <taxon>Mycobacteriales</taxon>
        <taxon>Lawsonellaceae</taxon>
        <taxon>Lawsonella</taxon>
    </lineage>
</organism>
<dbReference type="RefSeq" id="WP_053962020.1">
    <property type="nucleotide sequence ID" value="NZ_CP012390.1"/>
</dbReference>
<evidence type="ECO:0000256" key="5">
    <source>
        <dbReference type="ARBA" id="ARBA00022679"/>
    </source>
</evidence>
<dbReference type="Proteomes" id="UP000068137">
    <property type="component" value="Chromosome"/>
</dbReference>
<dbReference type="GO" id="GO:0003677">
    <property type="term" value="F:DNA binding"/>
    <property type="evidence" value="ECO:0007669"/>
    <property type="project" value="UniProtKB-UniRule"/>
</dbReference>
<evidence type="ECO:0000256" key="10">
    <source>
        <dbReference type="PIRNR" id="PIRNR000804"/>
    </source>
</evidence>
<evidence type="ECO:0000256" key="7">
    <source>
        <dbReference type="ARBA" id="ARBA00022705"/>
    </source>
</evidence>
<dbReference type="GO" id="GO:0003887">
    <property type="term" value="F:DNA-directed DNA polymerase activity"/>
    <property type="evidence" value="ECO:0007669"/>
    <property type="project" value="UniProtKB-UniRule"/>
</dbReference>
<feature type="domain" description="DNA polymerase III beta sliding clamp central" evidence="12">
    <location>
        <begin position="132"/>
        <end position="255"/>
    </location>
</feature>
<dbReference type="KEGG" id="cbq:AL705_04630"/>
<evidence type="ECO:0000256" key="4">
    <source>
        <dbReference type="ARBA" id="ARBA00022490"/>
    </source>
</evidence>
<evidence type="ECO:0000256" key="9">
    <source>
        <dbReference type="ARBA" id="ARBA00023125"/>
    </source>
</evidence>
<keyword evidence="6 10" id="KW-0548">Nucleotidyltransferase</keyword>
<evidence type="ECO:0000256" key="2">
    <source>
        <dbReference type="ARBA" id="ARBA00010752"/>
    </source>
</evidence>
<name>A0A0M4LYU0_9ACTN</name>
<dbReference type="OrthoDB" id="468978at2"/>
<dbReference type="Gene3D" id="3.10.150.10">
    <property type="entry name" value="DNA Polymerase III, subunit A, domain 2"/>
    <property type="match status" value="3"/>
</dbReference>
<dbReference type="PIRSF" id="PIRSF000804">
    <property type="entry name" value="DNA_pol_III_b"/>
    <property type="match status" value="1"/>
</dbReference>
<dbReference type="EMBL" id="CP012390">
    <property type="protein sequence ID" value="ALE19027.1"/>
    <property type="molecule type" value="Genomic_DNA"/>
</dbReference>
<evidence type="ECO:0000256" key="3">
    <source>
        <dbReference type="ARBA" id="ARBA00021035"/>
    </source>
</evidence>
<dbReference type="Pfam" id="PF02767">
    <property type="entry name" value="DNA_pol3_beta_2"/>
    <property type="match status" value="1"/>
</dbReference>
<protein>
    <recommendedName>
        <fullName evidence="3 10">Beta sliding clamp</fullName>
    </recommendedName>
</protein>
<keyword evidence="5 10" id="KW-0808">Transferase</keyword>
<dbReference type="Pfam" id="PF00712">
    <property type="entry name" value="DNA_pol3_beta"/>
    <property type="match status" value="1"/>
</dbReference>
<dbReference type="GO" id="GO:0005737">
    <property type="term" value="C:cytoplasm"/>
    <property type="evidence" value="ECO:0007669"/>
    <property type="project" value="UniProtKB-SubCell"/>
</dbReference>
<dbReference type="InterPro" id="IPR022637">
    <property type="entry name" value="DNA_polIII_beta_cen"/>
</dbReference>
<evidence type="ECO:0000256" key="1">
    <source>
        <dbReference type="ARBA" id="ARBA00004496"/>
    </source>
</evidence>
<sequence length="395" mass="42228">MELTDMNFRVDHSDFADAVTWVARSIPQRPAMPVLAGVLLTADDNGLTINGFDYEISTEITIPAEVVEEGRVVVSGKLLSDITRALPKTTATVSVDGAKLHINCGNAKFTLPTMPVEDYPALPTLPTQTGSIPADIFVDAVKQVAVAAGRDDSIPMLTGIRMEIDDITVTFAATDRFRLAVRKFEWDPFASFSDAAVLIPNKMLSETAKTFAATSTAPVELALGGANDTLGGEGLLGIVGENRRITTRLLDAQFPPFRTLLPKAHNAIATVDIASLVDSIKRVSLMSDRGAQVRLAFTPESVTLTAGGDDSGEAEETLPVKYWGEPMTIAFNPSYLLDGLSVLDGTTASFGFTTPNRPAVIIPGIDNEPEANDAGEYPAPDTDYIYLLMPVRLPG</sequence>
<comment type="subcellular location">
    <subcellularLocation>
        <location evidence="1 10">Cytoplasm</location>
    </subcellularLocation>
</comment>
<evidence type="ECO:0000313" key="14">
    <source>
        <dbReference type="EMBL" id="ALE19027.1"/>
    </source>
</evidence>
<evidence type="ECO:0000259" key="13">
    <source>
        <dbReference type="Pfam" id="PF02768"/>
    </source>
</evidence>
<evidence type="ECO:0000259" key="12">
    <source>
        <dbReference type="Pfam" id="PF02767"/>
    </source>
</evidence>
<dbReference type="PATRIC" id="fig|1562462.4.peg.952"/>
<dbReference type="GO" id="GO:0006271">
    <property type="term" value="P:DNA strand elongation involved in DNA replication"/>
    <property type="evidence" value="ECO:0007669"/>
    <property type="project" value="TreeGrafter"/>
</dbReference>
<keyword evidence="9" id="KW-0238">DNA-binding</keyword>
<dbReference type="InterPro" id="IPR001001">
    <property type="entry name" value="DNA_polIII_beta"/>
</dbReference>
<comment type="function">
    <text evidence="10">Confers DNA tethering and processivity to DNA polymerases and other proteins. Acts as a clamp, forming a ring around DNA (a reaction catalyzed by the clamp-loading complex) which diffuses in an ATP-independent manner freely and bidirectionally along dsDNA. Initially characterized for its ability to contact the catalytic subunit of DNA polymerase III (Pol III), a complex, multichain enzyme responsible for most of the replicative synthesis in bacteria; Pol III exhibits 3'-5' exonuclease proofreading activity. The beta chain is required for initiation of replication as well as for processivity of DNA replication.</text>
</comment>
<dbReference type="GO" id="GO:0009360">
    <property type="term" value="C:DNA polymerase III complex"/>
    <property type="evidence" value="ECO:0007669"/>
    <property type="project" value="InterPro"/>
</dbReference>
<dbReference type="Pfam" id="PF02768">
    <property type="entry name" value="DNA_pol3_beta_3"/>
    <property type="match status" value="1"/>
</dbReference>
<dbReference type="FunFam" id="3.10.150.10:FF:000005">
    <property type="entry name" value="Beta sliding clamp"/>
    <property type="match status" value="1"/>
</dbReference>